<feature type="region of interest" description="Disordered" evidence="15">
    <location>
        <begin position="468"/>
        <end position="488"/>
    </location>
</feature>
<dbReference type="InterPro" id="IPR000626">
    <property type="entry name" value="Ubiquitin-like_dom"/>
</dbReference>
<dbReference type="SMART" id="SM00648">
    <property type="entry name" value="SWAP"/>
    <property type="match status" value="2"/>
</dbReference>
<dbReference type="GO" id="GO:0003924">
    <property type="term" value="F:GTPase activity"/>
    <property type="evidence" value="ECO:0007669"/>
    <property type="project" value="InterPro"/>
</dbReference>
<evidence type="ECO:0000256" key="6">
    <source>
        <dbReference type="ARBA" id="ARBA00022737"/>
    </source>
</evidence>
<dbReference type="InterPro" id="IPR035967">
    <property type="entry name" value="SWAP/Surp_sf"/>
</dbReference>
<keyword evidence="9" id="KW-0508">mRNA splicing</keyword>
<dbReference type="Proteomes" id="UP000887575">
    <property type="component" value="Unassembled WGS sequence"/>
</dbReference>
<dbReference type="PANTHER" id="PTHR15316">
    <property type="entry name" value="SPLICEOSOME ASSOCIATED PROTEIN 114/SWAP SPLICING FACTOR-RELATED"/>
    <property type="match status" value="1"/>
</dbReference>
<dbReference type="InterPro" id="IPR027417">
    <property type="entry name" value="P-loop_NTPase"/>
</dbReference>
<evidence type="ECO:0000256" key="12">
    <source>
        <dbReference type="ARBA" id="ARBA00026198"/>
    </source>
</evidence>
<dbReference type="SUPFAM" id="SSF109905">
    <property type="entry name" value="Surp module (SWAP domain)"/>
    <property type="match status" value="2"/>
</dbReference>
<dbReference type="InterPro" id="IPR000061">
    <property type="entry name" value="Surp"/>
</dbReference>
<keyword evidence="5" id="KW-0747">Spliceosome</keyword>
<evidence type="ECO:0000256" key="11">
    <source>
        <dbReference type="ARBA" id="ARBA00023288"/>
    </source>
</evidence>
<proteinExistence type="inferred from homology"/>
<feature type="domain" description="Ubiquitin-like" evidence="16">
    <location>
        <begin position="830"/>
        <end position="912"/>
    </location>
</feature>
<dbReference type="InterPro" id="IPR035563">
    <property type="entry name" value="SF3As1_ubi"/>
</dbReference>
<evidence type="ECO:0000256" key="3">
    <source>
        <dbReference type="ARBA" id="ARBA00022664"/>
    </source>
</evidence>
<keyword evidence="14" id="KW-0460">Magnesium</keyword>
<evidence type="ECO:0000256" key="4">
    <source>
        <dbReference type="ARBA" id="ARBA00022707"/>
    </source>
</evidence>
<dbReference type="SMART" id="SM00213">
    <property type="entry name" value="UBQ"/>
    <property type="match status" value="1"/>
</dbReference>
<evidence type="ECO:0000313" key="18">
    <source>
        <dbReference type="Proteomes" id="UP000887575"/>
    </source>
</evidence>
<dbReference type="GO" id="GO:0045292">
    <property type="term" value="P:mRNA cis splicing, via spliceosome"/>
    <property type="evidence" value="ECO:0007669"/>
    <property type="project" value="InterPro"/>
</dbReference>
<dbReference type="SMART" id="SM00177">
    <property type="entry name" value="ARF"/>
    <property type="match status" value="1"/>
</dbReference>
<dbReference type="InterPro" id="IPR006689">
    <property type="entry name" value="Small_GTPase_ARF/SAR"/>
</dbReference>
<keyword evidence="3" id="KW-0507">mRNA processing</keyword>
<evidence type="ECO:0000256" key="14">
    <source>
        <dbReference type="PIRSR" id="PIRSR606689-2"/>
    </source>
</evidence>
<dbReference type="GO" id="GO:0005525">
    <property type="term" value="F:GTP binding"/>
    <property type="evidence" value="ECO:0007669"/>
    <property type="project" value="UniProtKB-KW"/>
</dbReference>
<feature type="binding site" evidence="13">
    <location>
        <begin position="23"/>
        <end position="30"/>
    </location>
    <ligand>
        <name>GTP</name>
        <dbReference type="ChEBI" id="CHEBI:37565"/>
    </ligand>
</feature>
<dbReference type="WBParaSite" id="MBELARI_LOCUS19126">
    <property type="protein sequence ID" value="MBELARI_LOCUS19126"/>
    <property type="gene ID" value="MBELARI_LOCUS19126"/>
</dbReference>
<dbReference type="GO" id="GO:0003723">
    <property type="term" value="F:RNA binding"/>
    <property type="evidence" value="ECO:0007669"/>
    <property type="project" value="InterPro"/>
</dbReference>
<evidence type="ECO:0000256" key="1">
    <source>
        <dbReference type="ARBA" id="ARBA00004123"/>
    </source>
</evidence>
<dbReference type="InterPro" id="IPR005225">
    <property type="entry name" value="Small_GTP-bd"/>
</dbReference>
<dbReference type="GO" id="GO:0005686">
    <property type="term" value="C:U2 snRNP"/>
    <property type="evidence" value="ECO:0007669"/>
    <property type="project" value="TreeGrafter"/>
</dbReference>
<dbReference type="GO" id="GO:0000381">
    <property type="term" value="P:regulation of alternative mRNA splicing, via spliceosome"/>
    <property type="evidence" value="ECO:0007669"/>
    <property type="project" value="TreeGrafter"/>
</dbReference>
<dbReference type="Pfam" id="PF00240">
    <property type="entry name" value="ubiquitin"/>
    <property type="match status" value="1"/>
</dbReference>
<dbReference type="FunFam" id="1.10.10.790:FF:000001">
    <property type="entry name" value="Splicing factor 3a, subunit 1"/>
    <property type="match status" value="1"/>
</dbReference>
<dbReference type="InterPro" id="IPR045146">
    <property type="entry name" value="SF3A1"/>
</dbReference>
<dbReference type="FunFam" id="1.10.10.790:FF:000002">
    <property type="entry name" value="Splicing factor 3A subunit 1"/>
    <property type="match status" value="1"/>
</dbReference>
<evidence type="ECO:0000256" key="7">
    <source>
        <dbReference type="ARBA" id="ARBA00022741"/>
    </source>
</evidence>
<dbReference type="Pfam" id="PF00025">
    <property type="entry name" value="Arf"/>
    <property type="match status" value="1"/>
</dbReference>
<dbReference type="PROSITE" id="PS50128">
    <property type="entry name" value="SURP"/>
    <property type="match status" value="2"/>
</dbReference>
<evidence type="ECO:0000256" key="9">
    <source>
        <dbReference type="ARBA" id="ARBA00023187"/>
    </source>
</evidence>
<keyword evidence="10" id="KW-0539">Nucleus</keyword>
<dbReference type="InterPro" id="IPR022030">
    <property type="entry name" value="SF3A1_dom"/>
</dbReference>
<dbReference type="Gene3D" id="3.40.50.300">
    <property type="entry name" value="P-loop containing nucleotide triphosphate hydrolases"/>
    <property type="match status" value="1"/>
</dbReference>
<sequence>MGLLTVIRKMRAKEREIRILILGLDNAGKTTVTKKFLGEDTSKVEPTFGFNIETVEFQNFNLNLWDVGGQRSLRSYWKNYFEQTEALVWVVDSTDRERLQMCAEELGKLLQEERLLGATLLVFANKQDIRSAVKCEDIAKILNLDAIKSHHWKIYPCSAITGENLLEAMTWLCEDEMPPVTAPPPPVVSRREEDSMNTEASMSGKAIIGLIYPPPDIRTIVDKTANFVARNGVDFENKIREKEAANLKFTFLSPTDPYNAYYKHKVKELQEGKTEAPRVQVPDAVKEHVKKVAETITRPPTKYEFSDEPTTINAFDLDLIKLTALFVARNGRQFMTNLMNREMRNYQFDFLKPQHSNFQYFSQLVEQYTKVLIPSKTIVDELRSERENKKKLLDEVERRVRWEKYQKSLKDKADAEAEKERVAYAQIDWHDFVLVQTVDFSAQDLGNLPGLCTSADVGARVLLEARKEQEKANQDAAMDMEESDSEDEQEIAHEIAPTLSSAPAINLPRSTGLGDDLPADMLNQPIPNAPTKQGNILIREDYDPKRDITRRPTVEEWIISPLTGEKMPKNKITEHVRYNTVDSQYKEERDARIAQTSAEEGVFAPGMDISKNLNKFADRRTDIFGVGEEGAKQTIIGKKLGEADAPNKPTKDGIWDGTAETMESATREAQKKVTLEQQLKDLHRQHGYVPDPEKERIGAQPASAASEIPPPPQAHAPIVRPPMPPPASIPAPPSAIPIPARSLPPAPHLMPGLPPILMRGPMVPTIAVPGMPIVPMAVPIISAPAPMPMLASIPPRPQMDFAAQPPAKKQKTEDDLEPEHAWLAKVPPTIEVRILLPQDPQWQLDGSVVSFNVESAAMVSTLKQKVFDRYQMPVNKQKLNFESFVLKDTNSFAYYNISQHAFLSLGTKERGGKKK</sequence>
<dbReference type="AlphaFoldDB" id="A0AAF3F058"/>
<comment type="subcellular location">
    <subcellularLocation>
        <location evidence="1">Nucleus</location>
    </subcellularLocation>
</comment>
<dbReference type="GO" id="GO:0046872">
    <property type="term" value="F:metal ion binding"/>
    <property type="evidence" value="ECO:0007669"/>
    <property type="project" value="UniProtKB-KW"/>
</dbReference>
<dbReference type="SUPFAM" id="SSF52540">
    <property type="entry name" value="P-loop containing nucleoside triphosphate hydrolases"/>
    <property type="match status" value="1"/>
</dbReference>
<feature type="binding site" evidence="14">
    <location>
        <position position="30"/>
    </location>
    <ligand>
        <name>Mg(2+)</name>
        <dbReference type="ChEBI" id="CHEBI:18420"/>
    </ligand>
</feature>
<dbReference type="PROSITE" id="PS50053">
    <property type="entry name" value="UBIQUITIN_2"/>
    <property type="match status" value="1"/>
</dbReference>
<dbReference type="CDD" id="cd01800">
    <property type="entry name" value="Ubl_SF3a120"/>
    <property type="match status" value="1"/>
</dbReference>
<dbReference type="GO" id="GO:0071004">
    <property type="term" value="C:U2-type prespliceosome"/>
    <property type="evidence" value="ECO:0007669"/>
    <property type="project" value="TreeGrafter"/>
</dbReference>
<dbReference type="PRINTS" id="PR00328">
    <property type="entry name" value="SAR1GTPBP"/>
</dbReference>
<dbReference type="PROSITE" id="PS51417">
    <property type="entry name" value="ARF"/>
    <property type="match status" value="1"/>
</dbReference>
<dbReference type="SMART" id="SM00178">
    <property type="entry name" value="SAR"/>
    <property type="match status" value="1"/>
</dbReference>
<dbReference type="Pfam" id="PF01805">
    <property type="entry name" value="Surp"/>
    <property type="match status" value="2"/>
</dbReference>
<dbReference type="NCBIfam" id="TIGR00231">
    <property type="entry name" value="small_GTP"/>
    <property type="match status" value="1"/>
</dbReference>
<feature type="binding site" evidence="13">
    <location>
        <begin position="125"/>
        <end position="128"/>
    </location>
    <ligand>
        <name>GTP</name>
        <dbReference type="ChEBI" id="CHEBI:37565"/>
    </ligand>
</feature>
<feature type="domain" description="SURP motif" evidence="17">
    <location>
        <begin position="220"/>
        <end position="262"/>
    </location>
</feature>
<keyword evidence="7 13" id="KW-0547">Nucleotide-binding</keyword>
<evidence type="ECO:0000313" key="19">
    <source>
        <dbReference type="WBParaSite" id="MBELARI_LOCUS19126"/>
    </source>
</evidence>
<keyword evidence="6" id="KW-0677">Repeat</keyword>
<dbReference type="PANTHER" id="PTHR15316:SF1">
    <property type="entry name" value="SPLICING FACTOR 3A SUBUNIT 1"/>
    <property type="match status" value="1"/>
</dbReference>
<keyword evidence="8 13" id="KW-0342">GTP-binding</keyword>
<evidence type="ECO:0000256" key="2">
    <source>
        <dbReference type="ARBA" id="ARBA00010290"/>
    </source>
</evidence>
<organism evidence="18 19">
    <name type="scientific">Mesorhabditis belari</name>
    <dbReference type="NCBI Taxonomy" id="2138241"/>
    <lineage>
        <taxon>Eukaryota</taxon>
        <taxon>Metazoa</taxon>
        <taxon>Ecdysozoa</taxon>
        <taxon>Nematoda</taxon>
        <taxon>Chromadorea</taxon>
        <taxon>Rhabditida</taxon>
        <taxon>Rhabditina</taxon>
        <taxon>Rhabditomorpha</taxon>
        <taxon>Rhabditoidea</taxon>
        <taxon>Rhabditidae</taxon>
        <taxon>Mesorhabditinae</taxon>
        <taxon>Mesorhabditis</taxon>
    </lineage>
</organism>
<feature type="compositionally biased region" description="Acidic residues" evidence="15">
    <location>
        <begin position="478"/>
        <end position="488"/>
    </location>
</feature>
<dbReference type="Pfam" id="PF12230">
    <property type="entry name" value="PRP21_like_P"/>
    <property type="match status" value="1"/>
</dbReference>
<dbReference type="SUPFAM" id="SSF54236">
    <property type="entry name" value="Ubiquitin-like"/>
    <property type="match status" value="1"/>
</dbReference>
<feature type="binding site" evidence="14">
    <location>
        <position position="47"/>
    </location>
    <ligand>
        <name>Mg(2+)</name>
        <dbReference type="ChEBI" id="CHEBI:18420"/>
    </ligand>
</feature>
<dbReference type="FunFam" id="3.40.50.300:FF:000393">
    <property type="entry name" value="ADP-ribosylation factor-like 2, arl2"/>
    <property type="match status" value="1"/>
</dbReference>
<name>A0AAF3F058_9BILA</name>
<protein>
    <recommendedName>
        <fullName evidence="12">ADP-ribosylation factor-like protein 2</fullName>
    </recommendedName>
</protein>
<accession>A0AAF3F058</accession>
<evidence type="ECO:0000256" key="13">
    <source>
        <dbReference type="PIRSR" id="PIRSR606689-1"/>
    </source>
</evidence>
<comment type="similarity">
    <text evidence="2">Belongs to the small GTPase superfamily. Arf family.</text>
</comment>
<dbReference type="InterPro" id="IPR029071">
    <property type="entry name" value="Ubiquitin-like_domsf"/>
</dbReference>
<evidence type="ECO:0000256" key="8">
    <source>
        <dbReference type="ARBA" id="ARBA00023134"/>
    </source>
</evidence>
<dbReference type="InterPro" id="IPR045873">
    <property type="entry name" value="Arl2"/>
</dbReference>
<feature type="domain" description="SURP motif" evidence="17">
    <location>
        <begin position="319"/>
        <end position="361"/>
    </location>
</feature>
<dbReference type="Gene3D" id="1.10.10.790">
    <property type="entry name" value="Surp module"/>
    <property type="match status" value="2"/>
</dbReference>
<evidence type="ECO:0000256" key="10">
    <source>
        <dbReference type="ARBA" id="ARBA00023242"/>
    </source>
</evidence>
<keyword evidence="4" id="KW-0519">Myristate</keyword>
<evidence type="ECO:0000259" key="17">
    <source>
        <dbReference type="PROSITE" id="PS50128"/>
    </source>
</evidence>
<feature type="binding site" evidence="13">
    <location>
        <position position="69"/>
    </location>
    <ligand>
        <name>GTP</name>
        <dbReference type="ChEBI" id="CHEBI:37565"/>
    </ligand>
</feature>
<dbReference type="GO" id="GO:0071013">
    <property type="term" value="C:catalytic step 2 spliceosome"/>
    <property type="evidence" value="ECO:0007669"/>
    <property type="project" value="TreeGrafter"/>
</dbReference>
<dbReference type="CDD" id="cd04154">
    <property type="entry name" value="Arl2"/>
    <property type="match status" value="1"/>
</dbReference>
<evidence type="ECO:0000256" key="15">
    <source>
        <dbReference type="SAM" id="MobiDB-lite"/>
    </source>
</evidence>
<evidence type="ECO:0000256" key="5">
    <source>
        <dbReference type="ARBA" id="ARBA00022728"/>
    </source>
</evidence>
<evidence type="ECO:0000259" key="16">
    <source>
        <dbReference type="PROSITE" id="PS50053"/>
    </source>
</evidence>
<dbReference type="Gene3D" id="3.10.20.90">
    <property type="entry name" value="Phosphatidylinositol 3-kinase Catalytic Subunit, Chain A, domain 1"/>
    <property type="match status" value="1"/>
</dbReference>
<keyword evidence="11" id="KW-0449">Lipoprotein</keyword>
<reference evidence="19" key="1">
    <citation type="submission" date="2024-02" db="UniProtKB">
        <authorList>
            <consortium name="WormBaseParasite"/>
        </authorList>
    </citation>
    <scope>IDENTIFICATION</scope>
</reference>
<keyword evidence="14" id="KW-0479">Metal-binding</keyword>
<keyword evidence="18" id="KW-1185">Reference proteome</keyword>